<evidence type="ECO:0000259" key="5">
    <source>
        <dbReference type="Pfam" id="PF00149"/>
    </source>
</evidence>
<protein>
    <submittedName>
        <fullName evidence="6">3',5'-cyclic-AMP phosphodiesterase</fullName>
        <ecNumber evidence="6">3.1.4.53</ecNumber>
    </submittedName>
</protein>
<dbReference type="Gene3D" id="3.60.21.10">
    <property type="match status" value="1"/>
</dbReference>
<keyword evidence="3" id="KW-0408">Iron</keyword>
<dbReference type="InterPro" id="IPR029052">
    <property type="entry name" value="Metallo-depent_PP-like"/>
</dbReference>
<reference evidence="6" key="1">
    <citation type="journal article" date="2021" name="Proc. Natl. Acad. Sci. U.S.A.">
        <title>Global biogeography of chemosynthetic symbionts reveals both localized and globally distributed symbiont groups. .</title>
        <authorList>
            <person name="Osvatic J.T."/>
            <person name="Wilkins L.G.E."/>
            <person name="Leibrecht L."/>
            <person name="Leray M."/>
            <person name="Zauner S."/>
            <person name="Polzin J."/>
            <person name="Camacho Y."/>
            <person name="Gros O."/>
            <person name="van Gils J.A."/>
            <person name="Eisen J.A."/>
            <person name="Petersen J.M."/>
            <person name="Yuen B."/>
        </authorList>
    </citation>
    <scope>NUCLEOTIDE SEQUENCE</scope>
    <source>
        <strain evidence="6">MAGclacostrist064TRANS</strain>
    </source>
</reference>
<evidence type="ECO:0000256" key="4">
    <source>
        <dbReference type="ARBA" id="ARBA00025742"/>
    </source>
</evidence>
<comment type="caution">
    <text evidence="6">The sequence shown here is derived from an EMBL/GenBank/DDBJ whole genome shotgun (WGS) entry which is preliminary data.</text>
</comment>
<name>A0A9E4KDQ7_9GAMM</name>
<gene>
    <name evidence="6" type="primary">cpdA</name>
    <name evidence="6" type="ORF">JAZ07_11775</name>
</gene>
<dbReference type="Proteomes" id="UP000886667">
    <property type="component" value="Unassembled WGS sequence"/>
</dbReference>
<evidence type="ECO:0000256" key="1">
    <source>
        <dbReference type="ARBA" id="ARBA00022723"/>
    </source>
</evidence>
<evidence type="ECO:0000313" key="6">
    <source>
        <dbReference type="EMBL" id="MCG7947012.1"/>
    </source>
</evidence>
<dbReference type="Pfam" id="PF00149">
    <property type="entry name" value="Metallophos"/>
    <property type="match status" value="1"/>
</dbReference>
<dbReference type="InterPro" id="IPR050884">
    <property type="entry name" value="CNP_phosphodiesterase-III"/>
</dbReference>
<dbReference type="GO" id="GO:0004115">
    <property type="term" value="F:3',5'-cyclic-AMP phosphodiesterase activity"/>
    <property type="evidence" value="ECO:0007669"/>
    <property type="project" value="UniProtKB-EC"/>
</dbReference>
<accession>A0A9E4KDQ7</accession>
<keyword evidence="2 6" id="KW-0378">Hydrolase</keyword>
<feature type="domain" description="Calcineurin-like phosphoesterase" evidence="5">
    <location>
        <begin position="22"/>
        <end position="211"/>
    </location>
</feature>
<evidence type="ECO:0000256" key="2">
    <source>
        <dbReference type="ARBA" id="ARBA00022801"/>
    </source>
</evidence>
<dbReference type="GO" id="GO:0046872">
    <property type="term" value="F:metal ion binding"/>
    <property type="evidence" value="ECO:0007669"/>
    <property type="project" value="UniProtKB-KW"/>
</dbReference>
<dbReference type="NCBIfam" id="NF008359">
    <property type="entry name" value="PRK11148.1"/>
    <property type="match status" value="1"/>
</dbReference>
<dbReference type="InterPro" id="IPR004843">
    <property type="entry name" value="Calcineurin-like_PHP"/>
</dbReference>
<keyword evidence="1" id="KW-0479">Metal-binding</keyword>
<organism evidence="6 7">
    <name type="scientific">Candidatus Thiodiazotropha taylori</name>
    <dbReference type="NCBI Taxonomy" id="2792791"/>
    <lineage>
        <taxon>Bacteria</taxon>
        <taxon>Pseudomonadati</taxon>
        <taxon>Pseudomonadota</taxon>
        <taxon>Gammaproteobacteria</taxon>
        <taxon>Chromatiales</taxon>
        <taxon>Sedimenticolaceae</taxon>
        <taxon>Candidatus Thiodiazotropha</taxon>
    </lineage>
</organism>
<dbReference type="PANTHER" id="PTHR42988:SF2">
    <property type="entry name" value="CYCLIC NUCLEOTIDE PHOSPHODIESTERASE CBUA0032-RELATED"/>
    <property type="match status" value="1"/>
</dbReference>
<dbReference type="EMBL" id="JAEPCM010000410">
    <property type="protein sequence ID" value="MCG7947012.1"/>
    <property type="molecule type" value="Genomic_DNA"/>
</dbReference>
<dbReference type="EC" id="3.1.4.53" evidence="6"/>
<evidence type="ECO:0000256" key="3">
    <source>
        <dbReference type="ARBA" id="ARBA00023004"/>
    </source>
</evidence>
<dbReference type="InterPro" id="IPR026575">
    <property type="entry name" value="GpdQ/CpdA-like"/>
</dbReference>
<evidence type="ECO:0000313" key="7">
    <source>
        <dbReference type="Proteomes" id="UP000886667"/>
    </source>
</evidence>
<comment type="similarity">
    <text evidence="4">Belongs to the cyclic nucleotide phosphodiesterase class-III family.</text>
</comment>
<dbReference type="PANTHER" id="PTHR42988">
    <property type="entry name" value="PHOSPHOHYDROLASE"/>
    <property type="match status" value="1"/>
</dbReference>
<dbReference type="SUPFAM" id="SSF56300">
    <property type="entry name" value="Metallo-dependent phosphatases"/>
    <property type="match status" value="1"/>
</dbReference>
<dbReference type="AlphaFoldDB" id="A0A9E4KDQ7"/>
<dbReference type="CDD" id="cd07402">
    <property type="entry name" value="MPP_GpdQ"/>
    <property type="match status" value="1"/>
</dbReference>
<proteinExistence type="inferred from homology"/>
<sequence>MSSHPDNNKPEIFRQMPADGVNILQITDCHLYADPSRCLLGINTLETFDQILEQALREAGRPDLIMATGDLVHDASDSGYKRLLGRFKLTEIPTYCLPGNHDQPGKMTQLLNQDNVHCIPSVQTKGWSLVFLDSTIQGSDGGRIDQRQMALLKQLLEEHPDKNTLISMHHHPLPVGSRWMDTMVLEQPQAFFDLLQKHPQVKGILCGHIHQNFEATYQGLKILGSPSTCVQFTAGEDDFAIDPTPPGYRWLSLQADGEIVSGLSSLPEIPSGLDLASMGY</sequence>